<evidence type="ECO:0000313" key="2">
    <source>
        <dbReference type="Proteomes" id="UP000807769"/>
    </source>
</evidence>
<protein>
    <submittedName>
        <fullName evidence="1">Uncharacterized protein</fullName>
    </submittedName>
</protein>
<evidence type="ECO:0000313" key="1">
    <source>
        <dbReference type="EMBL" id="KAG1805339.1"/>
    </source>
</evidence>
<reference evidence="1" key="1">
    <citation type="journal article" date="2020" name="New Phytol.">
        <title>Comparative genomics reveals dynamic genome evolution in host specialist ectomycorrhizal fungi.</title>
        <authorList>
            <person name="Lofgren L.A."/>
            <person name="Nguyen N.H."/>
            <person name="Vilgalys R."/>
            <person name="Ruytinx J."/>
            <person name="Liao H.L."/>
            <person name="Branco S."/>
            <person name="Kuo A."/>
            <person name="LaButti K."/>
            <person name="Lipzen A."/>
            <person name="Andreopoulos W."/>
            <person name="Pangilinan J."/>
            <person name="Riley R."/>
            <person name="Hundley H."/>
            <person name="Na H."/>
            <person name="Barry K."/>
            <person name="Grigoriev I.V."/>
            <person name="Stajich J.E."/>
            <person name="Kennedy P.G."/>
        </authorList>
    </citation>
    <scope>NUCLEOTIDE SEQUENCE</scope>
    <source>
        <strain evidence="1">MN1</strain>
    </source>
</reference>
<organism evidence="1 2">
    <name type="scientific">Suillus subaureus</name>
    <dbReference type="NCBI Taxonomy" id="48587"/>
    <lineage>
        <taxon>Eukaryota</taxon>
        <taxon>Fungi</taxon>
        <taxon>Dikarya</taxon>
        <taxon>Basidiomycota</taxon>
        <taxon>Agaricomycotina</taxon>
        <taxon>Agaricomycetes</taxon>
        <taxon>Agaricomycetidae</taxon>
        <taxon>Boletales</taxon>
        <taxon>Suillineae</taxon>
        <taxon>Suillaceae</taxon>
        <taxon>Suillus</taxon>
    </lineage>
</organism>
<gene>
    <name evidence="1" type="ORF">BJ212DRAFT_1392387</name>
</gene>
<dbReference type="OrthoDB" id="2691754at2759"/>
<proteinExistence type="predicted"/>
<dbReference type="Proteomes" id="UP000807769">
    <property type="component" value="Unassembled WGS sequence"/>
</dbReference>
<dbReference type="EMBL" id="JABBWG010000054">
    <property type="protein sequence ID" value="KAG1805339.1"/>
    <property type="molecule type" value="Genomic_DNA"/>
</dbReference>
<name>A0A9P7J6Q0_9AGAM</name>
<dbReference type="GeneID" id="64631074"/>
<dbReference type="AlphaFoldDB" id="A0A9P7J6Q0"/>
<keyword evidence="2" id="KW-1185">Reference proteome</keyword>
<comment type="caution">
    <text evidence="1">The sequence shown here is derived from an EMBL/GenBank/DDBJ whole genome shotgun (WGS) entry which is preliminary data.</text>
</comment>
<sequence length="57" mass="6257">MLSADAVSLTCAMISLFEAILLYSPPRYCASKANERPQPSGNQLIISRLIRLIVHAL</sequence>
<accession>A0A9P7J6Q0</accession>
<dbReference type="RefSeq" id="XP_041187198.1">
    <property type="nucleotide sequence ID" value="XM_041337058.1"/>
</dbReference>